<proteinExistence type="predicted"/>
<gene>
    <name evidence="1" type="ORF">EJ08DRAFT_683157</name>
</gene>
<accession>A0A9P4NGZ6</accession>
<dbReference type="AlphaFoldDB" id="A0A9P4NGZ6"/>
<protein>
    <recommendedName>
        <fullName evidence="3">Transposase</fullName>
    </recommendedName>
</protein>
<dbReference type="EMBL" id="MU007103">
    <property type="protein sequence ID" value="KAF2421075.1"/>
    <property type="molecule type" value="Genomic_DNA"/>
</dbReference>
<name>A0A9P4NGZ6_9PEZI</name>
<reference evidence="1" key="1">
    <citation type="journal article" date="2020" name="Stud. Mycol.">
        <title>101 Dothideomycetes genomes: a test case for predicting lifestyles and emergence of pathogens.</title>
        <authorList>
            <person name="Haridas S."/>
            <person name="Albert R."/>
            <person name="Binder M."/>
            <person name="Bloem J."/>
            <person name="Labutti K."/>
            <person name="Salamov A."/>
            <person name="Andreopoulos B."/>
            <person name="Baker S."/>
            <person name="Barry K."/>
            <person name="Bills G."/>
            <person name="Bluhm B."/>
            <person name="Cannon C."/>
            <person name="Castanera R."/>
            <person name="Culley D."/>
            <person name="Daum C."/>
            <person name="Ezra D."/>
            <person name="Gonzalez J."/>
            <person name="Henrissat B."/>
            <person name="Kuo A."/>
            <person name="Liang C."/>
            <person name="Lipzen A."/>
            <person name="Lutzoni F."/>
            <person name="Magnuson J."/>
            <person name="Mondo S."/>
            <person name="Nolan M."/>
            <person name="Ohm R."/>
            <person name="Pangilinan J."/>
            <person name="Park H.-J."/>
            <person name="Ramirez L."/>
            <person name="Alfaro M."/>
            <person name="Sun H."/>
            <person name="Tritt A."/>
            <person name="Yoshinaga Y."/>
            <person name="Zwiers L.-H."/>
            <person name="Turgeon B."/>
            <person name="Goodwin S."/>
            <person name="Spatafora J."/>
            <person name="Crous P."/>
            <person name="Grigoriev I."/>
        </authorList>
    </citation>
    <scope>NUCLEOTIDE SEQUENCE</scope>
    <source>
        <strain evidence="1">CBS 130266</strain>
    </source>
</reference>
<dbReference type="OrthoDB" id="3940997at2759"/>
<evidence type="ECO:0000313" key="1">
    <source>
        <dbReference type="EMBL" id="KAF2421075.1"/>
    </source>
</evidence>
<sequence length="188" mass="21531">MISETVHRTTIVRRKRGICLPRDQYIEMKHINQCTQYGIPPTVEIVRNMAEEMCQKQPAFLAQLIEIDTAQTIIMNINYTLIRPKVENVTRKYRILPENIYNMDEKGFLIGLLQKAKRVFNKKLKQSGKLKGVSQDGSREWITCLATISQDGTYLPPALIYQALSGNLQDTWLSDFDPDDGLAYFGSS</sequence>
<organism evidence="1 2">
    <name type="scientific">Tothia fuscella</name>
    <dbReference type="NCBI Taxonomy" id="1048955"/>
    <lineage>
        <taxon>Eukaryota</taxon>
        <taxon>Fungi</taxon>
        <taxon>Dikarya</taxon>
        <taxon>Ascomycota</taxon>
        <taxon>Pezizomycotina</taxon>
        <taxon>Dothideomycetes</taxon>
        <taxon>Pleosporomycetidae</taxon>
        <taxon>Venturiales</taxon>
        <taxon>Cylindrosympodiaceae</taxon>
        <taxon>Tothia</taxon>
    </lineage>
</organism>
<evidence type="ECO:0008006" key="3">
    <source>
        <dbReference type="Google" id="ProtNLM"/>
    </source>
</evidence>
<keyword evidence="2" id="KW-1185">Reference proteome</keyword>
<comment type="caution">
    <text evidence="1">The sequence shown here is derived from an EMBL/GenBank/DDBJ whole genome shotgun (WGS) entry which is preliminary data.</text>
</comment>
<evidence type="ECO:0000313" key="2">
    <source>
        <dbReference type="Proteomes" id="UP000800235"/>
    </source>
</evidence>
<dbReference type="Proteomes" id="UP000800235">
    <property type="component" value="Unassembled WGS sequence"/>
</dbReference>